<dbReference type="SMART" id="SM01027">
    <property type="entry name" value="Beta-Casp"/>
    <property type="match status" value="1"/>
</dbReference>
<dbReference type="AlphaFoldDB" id="A0A7J3KGA5"/>
<name>A0A7J3KGA5_STAMA</name>
<feature type="domain" description="Beta-Casp" evidence="3">
    <location>
        <begin position="230"/>
        <end position="340"/>
    </location>
</feature>
<dbReference type="InterPro" id="IPR001279">
    <property type="entry name" value="Metallo-B-lactamas"/>
</dbReference>
<gene>
    <name evidence="4" type="ORF">ENU09_03875</name>
</gene>
<dbReference type="PANTHER" id="PTHR11203:SF52">
    <property type="entry name" value="MRNA 3-END PROCESSING FACTOR"/>
    <property type="match status" value="1"/>
</dbReference>
<dbReference type="EMBL" id="DTBE01000103">
    <property type="protein sequence ID" value="HGQ59833.1"/>
    <property type="molecule type" value="Genomic_DNA"/>
</dbReference>
<comment type="caution">
    <text evidence="4">The sequence shown here is derived from an EMBL/GenBank/DDBJ whole genome shotgun (WGS) entry which is preliminary data.</text>
</comment>
<dbReference type="SUPFAM" id="SSF56281">
    <property type="entry name" value="Metallo-hydrolase/oxidoreductase"/>
    <property type="match status" value="1"/>
</dbReference>
<sequence length="425" mass="47943">MIYLKILGGGLEVGRVGLEIIDRNKAILLDYGINFDEEDRPQYPLHVKPSELSSIVISHAHLDHVGAAPSLYVTGETPLYTTEPTLEISKILINDFLKISGYYADYDIIEVNNMVRNTRVIDYGVETEVEGFTIILTNANHILGSSMIYLETPSGYRILYTGDFNNIETKTLPPLEFSFRDIDILIIETTYGSKKHPPRKLVEKEFVNDIEEVVESGGTVLIPAFSVGRTQEVLAIIYENAPHLDVYVDGMSKDITTLYLKYPHLLKNPSLFRKIVENTYFVRGWEDRRKIWKRECVIVASAGMLNGGPSLYYLKKIYENEKNAVFIVSYQSPNSYGHKILESGSLDEIGLGRVKARVKWFDLSSHAGRDGLLEIVSRFKNSLKHVIAIHGEPDSAHFFANSVKTSIDKDLEIHVPSNGEVLELT</sequence>
<proteinExistence type="predicted"/>
<dbReference type="Pfam" id="PF10996">
    <property type="entry name" value="Beta-Casp"/>
    <property type="match status" value="1"/>
</dbReference>
<reference evidence="4" key="1">
    <citation type="journal article" date="2020" name="mSystems">
        <title>Genome- and Community-Level Interaction Insights into Carbon Utilization and Element Cycling Functions of Hydrothermarchaeota in Hydrothermal Sediment.</title>
        <authorList>
            <person name="Zhou Z."/>
            <person name="Liu Y."/>
            <person name="Xu W."/>
            <person name="Pan J."/>
            <person name="Luo Z.H."/>
            <person name="Li M."/>
        </authorList>
    </citation>
    <scope>NUCLEOTIDE SEQUENCE [LARGE SCALE GENOMIC DNA]</scope>
    <source>
        <strain evidence="4">SpSt-638</strain>
    </source>
</reference>
<dbReference type="GO" id="GO:0016787">
    <property type="term" value="F:hydrolase activity"/>
    <property type="evidence" value="ECO:0007669"/>
    <property type="project" value="UniProtKB-KW"/>
</dbReference>
<evidence type="ECO:0000313" key="4">
    <source>
        <dbReference type="EMBL" id="HGQ59833.1"/>
    </source>
</evidence>
<dbReference type="CDD" id="cd16295">
    <property type="entry name" value="TTHA0252-CPSF-like_MBL-fold"/>
    <property type="match status" value="1"/>
</dbReference>
<accession>A0A7J3KGA5</accession>
<dbReference type="InterPro" id="IPR050698">
    <property type="entry name" value="MBL"/>
</dbReference>
<evidence type="ECO:0000256" key="1">
    <source>
        <dbReference type="ARBA" id="ARBA00022801"/>
    </source>
</evidence>
<protein>
    <submittedName>
        <fullName evidence="4">MBL fold metallo-hydrolase</fullName>
    </submittedName>
</protein>
<dbReference type="Pfam" id="PF16661">
    <property type="entry name" value="Lactamase_B_6"/>
    <property type="match status" value="1"/>
</dbReference>
<evidence type="ECO:0000259" key="2">
    <source>
        <dbReference type="SMART" id="SM00849"/>
    </source>
</evidence>
<dbReference type="InterPro" id="IPR011108">
    <property type="entry name" value="RMMBL"/>
</dbReference>
<dbReference type="Gene3D" id="3.60.15.10">
    <property type="entry name" value="Ribonuclease Z/Hydroxyacylglutathione hydrolase-like"/>
    <property type="match status" value="1"/>
</dbReference>
<dbReference type="Gene3D" id="3.40.50.10890">
    <property type="match status" value="1"/>
</dbReference>
<dbReference type="GO" id="GO:0004521">
    <property type="term" value="F:RNA endonuclease activity"/>
    <property type="evidence" value="ECO:0007669"/>
    <property type="project" value="TreeGrafter"/>
</dbReference>
<dbReference type="InterPro" id="IPR036866">
    <property type="entry name" value="RibonucZ/Hydroxyglut_hydro"/>
</dbReference>
<evidence type="ECO:0000259" key="3">
    <source>
        <dbReference type="SMART" id="SM01027"/>
    </source>
</evidence>
<dbReference type="InterPro" id="IPR022712">
    <property type="entry name" value="Beta_Casp"/>
</dbReference>
<dbReference type="PANTHER" id="PTHR11203">
    <property type="entry name" value="CLEAVAGE AND POLYADENYLATION SPECIFICITY FACTOR FAMILY MEMBER"/>
    <property type="match status" value="1"/>
</dbReference>
<feature type="domain" description="Metallo-beta-lactamase" evidence="2">
    <location>
        <begin position="14"/>
        <end position="210"/>
    </location>
</feature>
<dbReference type="Pfam" id="PF07521">
    <property type="entry name" value="RMMBL"/>
    <property type="match status" value="1"/>
</dbReference>
<keyword evidence="1 4" id="KW-0378">Hydrolase</keyword>
<dbReference type="SMART" id="SM00849">
    <property type="entry name" value="Lactamase_B"/>
    <property type="match status" value="1"/>
</dbReference>
<organism evidence="4">
    <name type="scientific">Staphylothermus marinus</name>
    <dbReference type="NCBI Taxonomy" id="2280"/>
    <lineage>
        <taxon>Archaea</taxon>
        <taxon>Thermoproteota</taxon>
        <taxon>Thermoprotei</taxon>
        <taxon>Desulfurococcales</taxon>
        <taxon>Desulfurococcaceae</taxon>
        <taxon>Staphylothermus</taxon>
    </lineage>
</organism>